<feature type="region of interest" description="Disordered" evidence="1">
    <location>
        <begin position="2408"/>
        <end position="2543"/>
    </location>
</feature>
<feature type="compositionally biased region" description="Basic and acidic residues" evidence="1">
    <location>
        <begin position="2516"/>
        <end position="2529"/>
    </location>
</feature>
<reference evidence="4" key="2">
    <citation type="submission" date="2015-08" db="UniProtKB">
        <authorList>
            <consortium name="WormBaseParasite"/>
        </authorList>
    </citation>
    <scope>IDENTIFICATION</scope>
</reference>
<feature type="compositionally biased region" description="Basic and acidic residues" evidence="1">
    <location>
        <begin position="492"/>
        <end position="501"/>
    </location>
</feature>
<feature type="compositionally biased region" description="Basic and acidic residues" evidence="1">
    <location>
        <begin position="2647"/>
        <end position="2658"/>
    </location>
</feature>
<feature type="compositionally biased region" description="Basic and acidic residues" evidence="1">
    <location>
        <begin position="2580"/>
        <end position="2606"/>
    </location>
</feature>
<feature type="compositionally biased region" description="Basic and acidic residues" evidence="1">
    <location>
        <begin position="2983"/>
        <end position="2993"/>
    </location>
</feature>
<feature type="region of interest" description="Disordered" evidence="1">
    <location>
        <begin position="1821"/>
        <end position="1977"/>
    </location>
</feature>
<protein>
    <submittedName>
        <fullName evidence="4">Apple domain-containing protein</fullName>
    </submittedName>
</protein>
<feature type="compositionally biased region" description="Polar residues" evidence="1">
    <location>
        <begin position="2207"/>
        <end position="2218"/>
    </location>
</feature>
<feature type="compositionally biased region" description="Polar residues" evidence="1">
    <location>
        <begin position="2492"/>
        <end position="2512"/>
    </location>
</feature>
<feature type="compositionally biased region" description="Polar residues" evidence="1">
    <location>
        <begin position="1358"/>
        <end position="1370"/>
    </location>
</feature>
<feature type="compositionally biased region" description="Acidic residues" evidence="1">
    <location>
        <begin position="1237"/>
        <end position="1246"/>
    </location>
</feature>
<feature type="compositionally biased region" description="Basic and acidic residues" evidence="1">
    <location>
        <begin position="1412"/>
        <end position="1427"/>
    </location>
</feature>
<evidence type="ECO:0000313" key="4">
    <source>
        <dbReference type="WBParaSite" id="SVE_0138300.1"/>
    </source>
</evidence>
<feature type="compositionally biased region" description="Basic and acidic residues" evidence="1">
    <location>
        <begin position="1141"/>
        <end position="1155"/>
    </location>
</feature>
<evidence type="ECO:0000313" key="3">
    <source>
        <dbReference type="Proteomes" id="UP000035680"/>
    </source>
</evidence>
<feature type="compositionally biased region" description="Polar residues" evidence="1">
    <location>
        <begin position="1585"/>
        <end position="1598"/>
    </location>
</feature>
<feature type="compositionally biased region" description="Polar residues" evidence="1">
    <location>
        <begin position="2080"/>
        <end position="2099"/>
    </location>
</feature>
<feature type="compositionally biased region" description="Polar residues" evidence="1">
    <location>
        <begin position="1021"/>
        <end position="1042"/>
    </location>
</feature>
<feature type="compositionally biased region" description="Basic and acidic residues" evidence="1">
    <location>
        <begin position="2189"/>
        <end position="2206"/>
    </location>
</feature>
<organism evidence="3 4">
    <name type="scientific">Strongyloides venezuelensis</name>
    <name type="common">Threadworm</name>
    <dbReference type="NCBI Taxonomy" id="75913"/>
    <lineage>
        <taxon>Eukaryota</taxon>
        <taxon>Metazoa</taxon>
        <taxon>Ecdysozoa</taxon>
        <taxon>Nematoda</taxon>
        <taxon>Chromadorea</taxon>
        <taxon>Rhabditida</taxon>
        <taxon>Tylenchina</taxon>
        <taxon>Panagrolaimomorpha</taxon>
        <taxon>Strongyloidoidea</taxon>
        <taxon>Strongyloididae</taxon>
        <taxon>Strongyloides</taxon>
    </lineage>
</organism>
<feature type="compositionally biased region" description="Polar residues" evidence="1">
    <location>
        <begin position="1623"/>
        <end position="1638"/>
    </location>
</feature>
<feature type="compositionally biased region" description="Polar residues" evidence="1">
    <location>
        <begin position="2408"/>
        <end position="2421"/>
    </location>
</feature>
<feature type="region of interest" description="Disordered" evidence="1">
    <location>
        <begin position="2638"/>
        <end position="2659"/>
    </location>
</feature>
<reference evidence="3" key="1">
    <citation type="submission" date="2014-07" db="EMBL/GenBank/DDBJ databases">
        <authorList>
            <person name="Martin A.A"/>
            <person name="De Silva N."/>
        </authorList>
    </citation>
    <scope>NUCLEOTIDE SEQUENCE</scope>
</reference>
<feature type="compositionally biased region" description="Basic and acidic residues" evidence="1">
    <location>
        <begin position="3080"/>
        <end position="3097"/>
    </location>
</feature>
<evidence type="ECO:0000256" key="2">
    <source>
        <dbReference type="SAM" id="SignalP"/>
    </source>
</evidence>
<dbReference type="WBParaSite" id="SVE_0138300.1">
    <property type="protein sequence ID" value="SVE_0138300.1"/>
    <property type="gene ID" value="SVE_0138300"/>
</dbReference>
<feature type="compositionally biased region" description="Basic and acidic residues" evidence="1">
    <location>
        <begin position="2825"/>
        <end position="2850"/>
    </location>
</feature>
<feature type="compositionally biased region" description="Polar residues" evidence="1">
    <location>
        <begin position="2307"/>
        <end position="2328"/>
    </location>
</feature>
<sequence>MVPDRQPLNILFILFALISLIDLTLQAPLTGNAPQQIDQCPGNGIYGYLNGTQVGKRDDYIHLEMEDLNLEECIKQCYGNHFCYSIYYDERIKNRCVFYYYAGYNCTGKTLVPTFSLKYEGKPMTLDCIRCPGKGDILSTTHQTIVGNIDIDNSVNGISINDNKINSIEKANIIQQSPNIGNSSSSNDNINETLNSSDDSSCVLEFIPNFEDVGDEVGELFTNTINNVKDEKECAKLCHNSKCDYAMYKPSTKICSYISDYFGFIKNCSSKPLQNFVLGVMDNKTIETIQIECIRCRQNHIEDVKNINDNKIIHYSSKNNEGEWQSMTVDPGDAVTWPTNLQLSGHCVVVFQVYEDEERMSKLEFSNETQLQTVEQCAAHCYKSSCSNAVFQFLEHGKGICKISTNTSDICSGNHQHHYRFYTIKTVGIQCIRCLAKKPTTQSPNSLLPGFMYLSSTTAVSPTEESSITPEQQYGSNEGGKSETKMLTSPDGKIDKGGEVKENDEEDTNLSLKTAKPPSSAPVDEDEVRSGVTSTTPKVNSNENNESLPTKDISTTESTTTKDIITTEGFRTTITPSLTIVETPAVSKVAPKVKSGKEDPYLRSCVVAFQVKPFSLEDEPKQNEPLMEYEFLTDSVSICATKCYNNGCTGAIYNTETNKCVLQLGKVLKCIGGDTYNNYFPEKNEKIRLFCISCTPDNFKGIEGQIRSNKNGSESTTIVSKIDTGTVDSESDEHNVTTNPVVKPGSVFEALTTTPKDENEESTTTGLKRNDESSGKSTSDQSTETTTLISETENTNKISSSSDGIIKSESTTKPSSDDDTTTSEKSQDINVNQTFLPSSEIKESETSKVTTKSPETEEIENSLITIVPEIWEKNSLSTSVSKSDKESKKTTINTDVEGSGISSDSFEGEDKTTSNSHSDDAPTTIITEGSTAVPEVKKEEAGTTSSPESEKQDTATSLLTVYDNEATTPSAEDKKVGIEITTFSETDKTNGERTTDGTVTDNEKMETTALPESEKEEKVTTILSGEDNQATVPTSVDKNNGMETTISVENEKDQSTTIESDENKATTILAEGEHKEIEITTVSKTANDGSGDVTVGQEGKEKLETTTNIQEFEQETTVKASSGREKTIETTTSIPKLGLEISKDINPKQPEKSLESETIESTSIKSEGIEKMFESSTAPTEEKIESGGSENDTTVATTLLIPVEFETTIAKGLEIGKDNENESTVKHVGESESTTIEPEEGSGVEEIDGKASTIIDIKGNPSEEDINRVEERNSTVIPIIDSSQNIENLFPEEKPSTTVLPNNINFTTVSSENVESLSPDEKVKDKETTTASTDLEEAKLETVPLTDDKEEEDTETTNPSTTNGESSSPEENVLRKNPTTMSPELEETKFETVPLIGDKSEEGTETATASSADRESLSPDGIEEKKASTTIFPSDRQESSSPVSKTEGKEDVTTISPNSEQEKLETISPNGGKAGQGPKSITVSSSNKEPLSTDEKETTTIAPLVGQESSSFAAKAEDKEDIVTSSPKVQQTKLETVTSIGDNTQATLEPVNPETTTFSLPEMGLEISNDRVLQSIPVKDHNKPVTESVTEASTKANEVTSIKPEDENNNLTTIFPKSEGDTKQQSTGFVEPDNTTGVSEFENGDVDEKVIQDNQKERTTNVPSLGSENQNIESSFAPENSKEADINKNLPEEARESEVSATTTEKTLENIDTATSIPEKEKEASTSAGILDSKEIENEITTIAQRRVEDKEELTTISSIVDKQPFAASTTPESRKEAENAATIAQELDKGGRVTSTVFDKENKSLATTIEPEVKAEFFNFESDPEKSSTTVSNKESNPTTVSTKFETTKEGVVGEKEIHLTTVTPKIDTADEGEENRIKSDESTIAHLEDKKEEGSFVTTESPEKNTSGFESTQTEGSGETPENESGEPTIFSTNKEDGELTTNAPGAEKEVTNTQKILSEGETIEPSTISTGSEFIATTPWNIEETTLSSNLDKDGKSKLERTTLLGKDNKEEQKFTTEFTSIDFENQGKPLEGGAFGEKEIALKTTITPETEKENGSSDKSTTPIPKDVKESDTKRPSTGSDANENGPSHNESSQLPKDVEKSNNKKVSKEGVDNDSNESSGEKIVDNQEFSSNNTNGLPEMGLEISRFKGLSAETSNKTEPLTNLSKTSHNEDESSSITISTESITKENESTSAIDSEKKQDGTTITLIESTEPSISTKSSIDDSKTRLNIEKVQEESEEPESTTKIKSPEPPTTILPESEGSGMEDETESTKIESTTEKITHDSKKTEELFPEDEQIEKLHTQSSTTKLASEQPSTTTESSNGPAFVTEDEEESENRGTPTSIIFETTLNNDFNVDLTTITSTIDKINDKQTTIRSTESLITTTAIPIDEQLFTVQPFKGLDVQSSKKNQSTNDFTTIPVEIGKDGQWNNLSSTTSTQQTGNIEKVTSESVPETTEKPEVNGNEEVEGSTISSIKNNSEESRDDKLSSTIVSNIESSTKNDESSITTVGLEESKNEGNGKESTIKSRIVSDGSENDDHTTVVSIETKEEESNKENLSVTTIPKVVEGENTTFKGSEQEDSKVMTEPKSKPESVDFEFSEKTSESSSRNIELTTIVTLKIEGHNEKITIEGSGEEVETTTLGDQKDDEKVTRPETEEEEIITTLLPATKMTIVEGGNKANSLSPLAGDLGLTKINNAKEVSATNNVNATSLEKVPSDGDNVIITVSTVRTVLNETSSSEKNGESPNEESFKQDNSQTTITSGSTTTQNPTDFKIQSINRKSDAEGPAFVTEEPEVIATIQRQTSTVTKTPNQLTTQPVESPKSDGNKFEELIPEEKKKEEELDASKIDFGSTTTIGNSQVDGQATTIESEKGFEEDLQTTTSTIITEDDGSIIDISKLKKGKIDTTNPKETDVTFITGNSVPTTIDIKDEGNIEKSTLKTNLESDEEPTTTKGLLITESRNKGVTTIVSEKDEESNNESNRDSSSHDGFIIEKVETTTLKDKTKETTGVDTTTVSEEIMSKVTFKQDNEDEILSSGIQTTFQPKDEEIEFSAKENSKPSKEETTITPVSGLEETSLPEKEKGKYHKVTEKPFETKSTVKSNELETESGQTAISPDNLTTQKSSEDETTEGKIDVEVTTVKFITDIIEGSTDFNGESTDIQSTHIPIIHDEISTTSEWLTTEVTFAVTKEQGTAESIDSATIDKHIDLPKTVGKVDSPISTGEKAVKEDDSEEKSTGKEDYEDKVSVEDIDIKSHGKDKIHSTTEPPVAAVADLVHTLSRTNDLDLLLRGASKQLVDIRKNAKCGLNTLRFAARAMKDFSQEYEVIETVPSLYACLEACYVSGCKKAAFVPYPQPKCLMHYELGSTLTNSCTSSSIYQLTTHWHFSNPSEVIEILCLVCDNDNENSKEKLQIENVFNLLVDDTRKGMEQQAYMTEVCNGAGRLEFQVKPVSKYPRLNITHDVPANSPAECAMKCKENGHCDLAGFVPSPHAKSSGLCLLTSDTHYCDYEDETYKHVSQHQSEVPFLLHCIRCSKCRYNLIPVVPGITEVIPFETTETANSIEECALQCSERKCTTAQFNPKSLTCSTTINPSFKSTCPTEKAIQVDGNLQIRLHCVSCTS</sequence>
<feature type="compositionally biased region" description="Basic and acidic residues" evidence="1">
    <location>
        <begin position="2225"/>
        <end position="2240"/>
    </location>
</feature>
<feature type="compositionally biased region" description="Polar residues" evidence="1">
    <location>
        <begin position="954"/>
        <end position="970"/>
    </location>
</feature>
<feature type="compositionally biased region" description="Polar residues" evidence="1">
    <location>
        <begin position="531"/>
        <end position="548"/>
    </location>
</feature>
<keyword evidence="2" id="KW-0732">Signal</keyword>
<feature type="compositionally biased region" description="Polar residues" evidence="1">
    <location>
        <begin position="828"/>
        <end position="837"/>
    </location>
</feature>
<feature type="compositionally biased region" description="Basic and acidic residues" evidence="1">
    <location>
        <begin position="3227"/>
        <end position="3248"/>
    </location>
</feature>
<feature type="region of interest" description="Disordered" evidence="1">
    <location>
        <begin position="462"/>
        <end position="559"/>
    </location>
</feature>
<proteinExistence type="predicted"/>
<feature type="compositionally biased region" description="Polar residues" evidence="1">
    <location>
        <begin position="1828"/>
        <end position="1846"/>
    </location>
</feature>
<feature type="region of interest" description="Disordered" evidence="1">
    <location>
        <begin position="1309"/>
        <end position="1530"/>
    </location>
</feature>
<feature type="region of interest" description="Disordered" evidence="1">
    <location>
        <begin position="1579"/>
        <end position="1598"/>
    </location>
</feature>
<dbReference type="PANTHER" id="PTHR21583">
    <property type="entry name" value="ELYS PROTEIN"/>
    <property type="match status" value="1"/>
</dbReference>
<feature type="compositionally biased region" description="Basic and acidic residues" evidence="1">
    <location>
        <begin position="2101"/>
        <end position="2116"/>
    </location>
</feature>
<name>A0A0K0EXX6_STRVS</name>
<feature type="compositionally biased region" description="Basic and acidic residues" evidence="1">
    <location>
        <begin position="1876"/>
        <end position="1896"/>
    </location>
</feature>
<feature type="region of interest" description="Disordered" evidence="1">
    <location>
        <begin position="3040"/>
        <end position="3133"/>
    </location>
</feature>
<feature type="compositionally biased region" description="Basic and acidic residues" evidence="1">
    <location>
        <begin position="1646"/>
        <end position="1659"/>
    </location>
</feature>
<feature type="compositionally biased region" description="Basic and acidic residues" evidence="1">
    <location>
        <begin position="1319"/>
        <end position="1328"/>
    </location>
</feature>
<feature type="compositionally biased region" description="Low complexity" evidence="1">
    <location>
        <begin position="782"/>
        <end position="814"/>
    </location>
</feature>
<feature type="compositionally biased region" description="Polar residues" evidence="1">
    <location>
        <begin position="2804"/>
        <end position="2822"/>
    </location>
</feature>
<dbReference type="PANTHER" id="PTHR21583:SF8">
    <property type="entry name" value="PROTEIN ELYS"/>
    <property type="match status" value="1"/>
</dbReference>
<feature type="compositionally biased region" description="Polar residues" evidence="1">
    <location>
        <begin position="2132"/>
        <end position="2141"/>
    </location>
</feature>
<dbReference type="Proteomes" id="UP000035680">
    <property type="component" value="Unassembled WGS sequence"/>
</dbReference>
<feature type="compositionally biased region" description="Polar residues" evidence="1">
    <location>
        <begin position="2854"/>
        <end position="2865"/>
    </location>
</feature>
<feature type="region of interest" description="Disordered" evidence="1">
    <location>
        <begin position="2969"/>
        <end position="2993"/>
    </location>
</feature>
<feature type="compositionally biased region" description="Polar residues" evidence="1">
    <location>
        <begin position="1660"/>
        <end position="1678"/>
    </location>
</feature>
<feature type="compositionally biased region" description="Low complexity" evidence="1">
    <location>
        <begin position="550"/>
        <end position="559"/>
    </location>
</feature>
<feature type="compositionally biased region" description="Polar residues" evidence="1">
    <location>
        <begin position="2157"/>
        <end position="2172"/>
    </location>
</feature>
<feature type="region of interest" description="Disordered" evidence="1">
    <location>
        <begin position="2027"/>
        <end position="2343"/>
    </location>
</feature>
<feature type="compositionally biased region" description="Polar residues" evidence="1">
    <location>
        <begin position="1699"/>
        <end position="1716"/>
    </location>
</feature>
<feature type="compositionally biased region" description="Polar residues" evidence="1">
    <location>
        <begin position="462"/>
        <end position="476"/>
    </location>
</feature>
<feature type="compositionally biased region" description="Low complexity" evidence="1">
    <location>
        <begin position="2758"/>
        <end position="2774"/>
    </location>
</feature>
<feature type="region of interest" description="Disordered" evidence="1">
    <location>
        <begin position="2574"/>
        <end position="2606"/>
    </location>
</feature>
<feature type="compositionally biased region" description="Basic and acidic residues" evidence="1">
    <location>
        <begin position="1680"/>
        <end position="1698"/>
    </location>
</feature>
<feature type="region of interest" description="Disordered" evidence="1">
    <location>
        <begin position="2737"/>
        <end position="2776"/>
    </location>
</feature>
<feature type="compositionally biased region" description="Polar residues" evidence="1">
    <location>
        <begin position="890"/>
        <end position="905"/>
    </location>
</feature>
<feature type="region of interest" description="Disordered" evidence="1">
    <location>
        <begin position="1138"/>
        <end position="1192"/>
    </location>
</feature>
<feature type="compositionally biased region" description="Basic and acidic residues" evidence="1">
    <location>
        <begin position="1847"/>
        <end position="1860"/>
    </location>
</feature>
<dbReference type="InterPro" id="IPR052620">
    <property type="entry name" value="ELYS/MEL-28_NucAsmblyFactor"/>
</dbReference>
<evidence type="ECO:0000256" key="1">
    <source>
        <dbReference type="SAM" id="MobiDB-lite"/>
    </source>
</evidence>
<feature type="compositionally biased region" description="Basic and acidic residues" evidence="1">
    <location>
        <begin position="2274"/>
        <end position="2294"/>
    </location>
</feature>
<feature type="region of interest" description="Disordered" evidence="1">
    <location>
        <begin position="1222"/>
        <end position="1249"/>
    </location>
</feature>
<keyword evidence="3" id="KW-1185">Reference proteome</keyword>
<feature type="region of interest" description="Disordered" evidence="1">
    <location>
        <begin position="723"/>
        <end position="1042"/>
    </location>
</feature>
<feature type="signal peptide" evidence="2">
    <location>
        <begin position="1"/>
        <end position="26"/>
    </location>
</feature>
<feature type="region of interest" description="Disordered" evidence="1">
    <location>
        <begin position="1605"/>
        <end position="1737"/>
    </location>
</feature>
<feature type="compositionally biased region" description="Basic and acidic residues" evidence="1">
    <location>
        <begin position="3054"/>
        <end position="3067"/>
    </location>
</feature>
<feature type="compositionally biased region" description="Basic and acidic residues" evidence="1">
    <location>
        <begin position="2482"/>
        <end position="2491"/>
    </location>
</feature>
<feature type="compositionally biased region" description="Polar residues" evidence="1">
    <location>
        <begin position="1479"/>
        <end position="1490"/>
    </location>
</feature>
<feature type="compositionally biased region" description="Polar residues" evidence="1">
    <location>
        <begin position="3098"/>
        <end position="3125"/>
    </location>
</feature>
<feature type="region of interest" description="Disordered" evidence="1">
    <location>
        <begin position="2804"/>
        <end position="2865"/>
    </location>
</feature>
<feature type="compositionally biased region" description="Basic and acidic residues" evidence="1">
    <location>
        <begin position="908"/>
        <end position="920"/>
    </location>
</feature>
<feature type="region of interest" description="Disordered" evidence="1">
    <location>
        <begin position="3216"/>
        <end position="3248"/>
    </location>
</feature>
<feature type="compositionally biased region" description="Basic and acidic residues" evidence="1">
    <location>
        <begin position="2070"/>
        <end position="2079"/>
    </location>
</feature>
<feature type="chain" id="PRO_5005328820" evidence="2">
    <location>
        <begin position="27"/>
        <end position="3623"/>
    </location>
</feature>
<dbReference type="STRING" id="75913.A0A0K0EXX6"/>
<feature type="compositionally biased region" description="Polar residues" evidence="1">
    <location>
        <begin position="1898"/>
        <end position="1919"/>
    </location>
</feature>
<feature type="compositionally biased region" description="Basic and acidic residues" evidence="1">
    <location>
        <begin position="985"/>
        <end position="1019"/>
    </location>
</feature>
<feature type="region of interest" description="Disordered" evidence="1">
    <location>
        <begin position="1085"/>
        <end position="1104"/>
    </location>
</feature>
<accession>A0A0K0EXX6</accession>